<keyword evidence="3" id="KW-1185">Reference proteome</keyword>
<feature type="compositionally biased region" description="Polar residues" evidence="1">
    <location>
        <begin position="77"/>
        <end position="86"/>
    </location>
</feature>
<dbReference type="AlphaFoldDB" id="A0AAV2KTW2"/>
<feature type="region of interest" description="Disordered" evidence="1">
    <location>
        <begin position="77"/>
        <end position="110"/>
    </location>
</feature>
<dbReference type="Proteomes" id="UP001497482">
    <property type="component" value="Chromosome 2"/>
</dbReference>
<organism evidence="2 3">
    <name type="scientific">Knipowitschia caucasica</name>
    <name type="common">Caucasian dwarf goby</name>
    <name type="synonym">Pomatoschistus caucasicus</name>
    <dbReference type="NCBI Taxonomy" id="637954"/>
    <lineage>
        <taxon>Eukaryota</taxon>
        <taxon>Metazoa</taxon>
        <taxon>Chordata</taxon>
        <taxon>Craniata</taxon>
        <taxon>Vertebrata</taxon>
        <taxon>Euteleostomi</taxon>
        <taxon>Actinopterygii</taxon>
        <taxon>Neopterygii</taxon>
        <taxon>Teleostei</taxon>
        <taxon>Neoteleostei</taxon>
        <taxon>Acanthomorphata</taxon>
        <taxon>Gobiaria</taxon>
        <taxon>Gobiiformes</taxon>
        <taxon>Gobioidei</taxon>
        <taxon>Gobiidae</taxon>
        <taxon>Gobiinae</taxon>
        <taxon>Knipowitschia</taxon>
    </lineage>
</organism>
<gene>
    <name evidence="2" type="ORF">KC01_LOCUS20909</name>
</gene>
<name>A0AAV2KTW2_KNICA</name>
<proteinExistence type="predicted"/>
<dbReference type="EMBL" id="OZ035824">
    <property type="protein sequence ID" value="CAL1591547.1"/>
    <property type="molecule type" value="Genomic_DNA"/>
</dbReference>
<protein>
    <submittedName>
        <fullName evidence="2">Uncharacterized protein</fullName>
    </submittedName>
</protein>
<evidence type="ECO:0000313" key="2">
    <source>
        <dbReference type="EMBL" id="CAL1591547.1"/>
    </source>
</evidence>
<evidence type="ECO:0000313" key="3">
    <source>
        <dbReference type="Proteomes" id="UP001497482"/>
    </source>
</evidence>
<feature type="compositionally biased region" description="Basic and acidic residues" evidence="1">
    <location>
        <begin position="87"/>
        <end position="101"/>
    </location>
</feature>
<evidence type="ECO:0000256" key="1">
    <source>
        <dbReference type="SAM" id="MobiDB-lite"/>
    </source>
</evidence>
<sequence>MSVRLTFHRTFLLRADFRGTGTSEYPHRVSTEYPQSILRVSSEYPQSILRVSSQSILTEYPHRVSSQSILTEYPHRVSSQSILTESQEPHRVTSESQEPHRVTSQSNLTE</sequence>
<accession>A0AAV2KTW2</accession>
<reference evidence="2 3" key="1">
    <citation type="submission" date="2024-04" db="EMBL/GenBank/DDBJ databases">
        <authorList>
            <person name="Waldvogel A.-M."/>
            <person name="Schoenle A."/>
        </authorList>
    </citation>
    <scope>NUCLEOTIDE SEQUENCE [LARGE SCALE GENOMIC DNA]</scope>
</reference>